<evidence type="ECO:0000313" key="1">
    <source>
        <dbReference type="EMBL" id="QRJ63061.1"/>
    </source>
</evidence>
<dbReference type="InterPro" id="IPR010662">
    <property type="entry name" value="RBBP9/YdeN"/>
</dbReference>
<organism evidence="1 2">
    <name type="scientific">Azospira restricta</name>
    <dbReference type="NCBI Taxonomy" id="404405"/>
    <lineage>
        <taxon>Bacteria</taxon>
        <taxon>Pseudomonadati</taxon>
        <taxon>Pseudomonadota</taxon>
        <taxon>Betaproteobacteria</taxon>
        <taxon>Rhodocyclales</taxon>
        <taxon>Rhodocyclaceae</taxon>
        <taxon>Azospira</taxon>
    </lineage>
</organism>
<evidence type="ECO:0000313" key="2">
    <source>
        <dbReference type="Proteomes" id="UP000663444"/>
    </source>
</evidence>
<accession>A0A974PXC3</accession>
<dbReference type="EMBL" id="CP064781">
    <property type="protein sequence ID" value="QRJ63061.1"/>
    <property type="molecule type" value="Genomic_DNA"/>
</dbReference>
<dbReference type="Proteomes" id="UP000663444">
    <property type="component" value="Chromosome"/>
</dbReference>
<dbReference type="SUPFAM" id="SSF53474">
    <property type="entry name" value="alpha/beta-Hydrolases"/>
    <property type="match status" value="1"/>
</dbReference>
<dbReference type="InterPro" id="IPR029058">
    <property type="entry name" value="AB_hydrolase_fold"/>
</dbReference>
<dbReference type="KEGG" id="ares:IWH25_15100"/>
<name>A0A974PXC3_9RHOO</name>
<proteinExistence type="predicted"/>
<keyword evidence="2" id="KW-1185">Reference proteome</keyword>
<dbReference type="AlphaFoldDB" id="A0A974PXC3"/>
<dbReference type="Gene3D" id="3.40.50.1820">
    <property type="entry name" value="alpha/beta hydrolase"/>
    <property type="match status" value="1"/>
</dbReference>
<dbReference type="RefSeq" id="WP_203386588.1">
    <property type="nucleotide sequence ID" value="NZ_CP064781.1"/>
</dbReference>
<dbReference type="GO" id="GO:0016787">
    <property type="term" value="F:hydrolase activity"/>
    <property type="evidence" value="ECO:0007669"/>
    <property type="project" value="UniProtKB-KW"/>
</dbReference>
<protein>
    <submittedName>
        <fullName evidence="1">Alpha/beta hydrolase</fullName>
    </submittedName>
</protein>
<reference evidence="1" key="1">
    <citation type="submission" date="2020-11" db="EMBL/GenBank/DDBJ databases">
        <title>Azospira restricta DSM 18626 genome sequence.</title>
        <authorList>
            <person name="Moe W.M."/>
        </authorList>
    </citation>
    <scope>NUCLEOTIDE SEQUENCE</scope>
    <source>
        <strain evidence="1">DSM 18626</strain>
    </source>
</reference>
<gene>
    <name evidence="1" type="ORF">IWH25_15100</name>
</gene>
<keyword evidence="1" id="KW-0378">Hydrolase</keyword>
<sequence>MSSPILIFPGIGNSGPEHWQTRWENSGPGFVRVAQRDWEQPVCAEWVAAFEQAVGRAGPRAVVVAHSLACLAVAHWAATPQASPLAAALLVAVPDPAGDAFPAAATGFAAVPRWPLPFPSIVVASDDDPYGSPQHAAAMARAWGSRLVNVGACGHINAASGLGDWPAGRALLQSLRGN</sequence>
<dbReference type="Pfam" id="PF06821">
    <property type="entry name" value="Ser_hydrolase"/>
    <property type="match status" value="1"/>
</dbReference>